<sequence>MTFFSQELLGEHVGDAAASFTSLEPLDTIFVKQVKHGSSAHLAGLRTGDRIVSVNGESVNCHTYQEVVAIIQRSPPTLQLMVVPREEDLLQQVFGDTAHNPESNLDVSLPNPSPLPFQQPMRQQVPTPIAHYPPSLSPSAWSSQSSLSSHLSTMSTGPHPQVMMAHPQFKRPHQPPIVPVHPHHPKGNVRGNPSPVTPQGSSGRKHSLNAGGTGNTHANSINRKQSLPAASDRRQAVHTIQNTLSSVPHQVPSVPGNNSSPVPTSTNMSTSEPSNVSVFGVYEPILDRALVRGGLRDSRRLERDPDGRIYEVVQTRVVESKMHDNKNTPAPQQEQGAHVGRKSSVGGEAEAKRVRVQSLSPPRLRVEHPHSRSASVNTKPEGAKVIRDQSMHGSYQNLKSTKDDMMTPSGTRLYRARRSCTEPITWSSDLYQTNDKTQEVIERIKKNVERKEEFLKRPNQPIWLPASKAPVIHKDYHVNPQRFPKPLWPPPGAQTPPSPGAITKALSFIVTPKQEHHQLRRVKSEIEHRVPPGHIEKEKCQGSSVPPETGSDNTSLSEDGYDKENKGDTEGINANNASRSLVGNSVPKPYTSSVSESNTSASRFGKAFVSTLSRIQENIPIPEMGSSSSLSSQGRQGSRKGDSNQSTPFGTPSGSQTSLNSPSIRSIPLAWVGDNERIKQLQIVSRRAKQFEMNLMDKESSGKSAFHRFELSRLSQRSKMPNVAQRKQEFEKEGDQLPSGFDYEFGTHYTNSPRQRKSAELARYERMSYDLSPSPPKVFRSLSDGGSVFPVSRHLYSPTP</sequence>
<dbReference type="InterPro" id="IPR001478">
    <property type="entry name" value="PDZ"/>
</dbReference>
<dbReference type="SMART" id="SM00228">
    <property type="entry name" value="PDZ"/>
    <property type="match status" value="1"/>
</dbReference>
<feature type="region of interest" description="Disordered" evidence="1">
    <location>
        <begin position="244"/>
        <end position="273"/>
    </location>
</feature>
<feature type="compositionally biased region" description="Basic and acidic residues" evidence="1">
    <location>
        <begin position="513"/>
        <end position="540"/>
    </location>
</feature>
<evidence type="ECO:0000313" key="4">
    <source>
        <dbReference type="Proteomes" id="UP001381693"/>
    </source>
</evidence>
<dbReference type="SUPFAM" id="SSF50156">
    <property type="entry name" value="PDZ domain-like"/>
    <property type="match status" value="1"/>
</dbReference>
<feature type="compositionally biased region" description="Basic and acidic residues" evidence="1">
    <location>
        <begin position="560"/>
        <end position="569"/>
    </location>
</feature>
<dbReference type="Proteomes" id="UP001381693">
    <property type="component" value="Unassembled WGS sequence"/>
</dbReference>
<reference evidence="3 4" key="1">
    <citation type="submission" date="2023-11" db="EMBL/GenBank/DDBJ databases">
        <title>Halocaridina rubra genome assembly.</title>
        <authorList>
            <person name="Smith C."/>
        </authorList>
    </citation>
    <scope>NUCLEOTIDE SEQUENCE [LARGE SCALE GENOMIC DNA]</scope>
    <source>
        <strain evidence="3">EP-1</strain>
        <tissue evidence="3">Whole</tissue>
    </source>
</reference>
<feature type="compositionally biased region" description="Polar residues" evidence="1">
    <location>
        <begin position="541"/>
        <end position="557"/>
    </location>
</feature>
<dbReference type="PANTHER" id="PTHR23175">
    <property type="entry name" value="PDZ DOMAIN-CONTAINING PROTEIN"/>
    <property type="match status" value="1"/>
</dbReference>
<feature type="compositionally biased region" description="Low complexity" evidence="1">
    <location>
        <begin position="251"/>
        <end position="271"/>
    </location>
</feature>
<feature type="compositionally biased region" description="Low complexity" evidence="1">
    <location>
        <begin position="592"/>
        <end position="601"/>
    </location>
</feature>
<dbReference type="AlphaFoldDB" id="A0AAN8WE10"/>
<feature type="compositionally biased region" description="Low complexity" evidence="1">
    <location>
        <begin position="625"/>
        <end position="636"/>
    </location>
</feature>
<comment type="caution">
    <text evidence="3">The sequence shown here is derived from an EMBL/GenBank/DDBJ whole genome shotgun (WGS) entry which is preliminary data.</text>
</comment>
<feature type="region of interest" description="Disordered" evidence="1">
    <location>
        <begin position="320"/>
        <end position="360"/>
    </location>
</feature>
<dbReference type="PROSITE" id="PS50106">
    <property type="entry name" value="PDZ"/>
    <property type="match status" value="1"/>
</dbReference>
<proteinExistence type="predicted"/>
<evidence type="ECO:0000256" key="1">
    <source>
        <dbReference type="SAM" id="MobiDB-lite"/>
    </source>
</evidence>
<evidence type="ECO:0000259" key="2">
    <source>
        <dbReference type="PROSITE" id="PS50106"/>
    </source>
</evidence>
<dbReference type="Gene3D" id="2.30.42.10">
    <property type="match status" value="1"/>
</dbReference>
<feature type="region of interest" description="Disordered" evidence="1">
    <location>
        <begin position="513"/>
        <end position="601"/>
    </location>
</feature>
<dbReference type="InterPro" id="IPR041489">
    <property type="entry name" value="PDZ_6"/>
</dbReference>
<name>A0AAN8WE10_HALRR</name>
<dbReference type="Pfam" id="PF17820">
    <property type="entry name" value="PDZ_6"/>
    <property type="match status" value="1"/>
</dbReference>
<feature type="compositionally biased region" description="Basic and acidic residues" evidence="1">
    <location>
        <begin position="726"/>
        <end position="735"/>
    </location>
</feature>
<feature type="compositionally biased region" description="Polar residues" evidence="1">
    <location>
        <begin position="644"/>
        <end position="662"/>
    </location>
</feature>
<feature type="domain" description="PDZ" evidence="2">
    <location>
        <begin position="29"/>
        <end position="86"/>
    </location>
</feature>
<organism evidence="3 4">
    <name type="scientific">Halocaridina rubra</name>
    <name type="common">Hawaiian red shrimp</name>
    <dbReference type="NCBI Taxonomy" id="373956"/>
    <lineage>
        <taxon>Eukaryota</taxon>
        <taxon>Metazoa</taxon>
        <taxon>Ecdysozoa</taxon>
        <taxon>Arthropoda</taxon>
        <taxon>Crustacea</taxon>
        <taxon>Multicrustacea</taxon>
        <taxon>Malacostraca</taxon>
        <taxon>Eumalacostraca</taxon>
        <taxon>Eucarida</taxon>
        <taxon>Decapoda</taxon>
        <taxon>Pleocyemata</taxon>
        <taxon>Caridea</taxon>
        <taxon>Atyoidea</taxon>
        <taxon>Atyidae</taxon>
        <taxon>Halocaridina</taxon>
    </lineage>
</organism>
<keyword evidence="4" id="KW-1185">Reference proteome</keyword>
<feature type="region of interest" description="Disordered" evidence="1">
    <location>
        <begin position="619"/>
        <end position="662"/>
    </location>
</feature>
<feature type="region of interest" description="Disordered" evidence="1">
    <location>
        <begin position="130"/>
        <end position="220"/>
    </location>
</feature>
<dbReference type="EMBL" id="JAXCGZ010023996">
    <property type="protein sequence ID" value="KAK7001062.1"/>
    <property type="molecule type" value="Genomic_DNA"/>
</dbReference>
<evidence type="ECO:0000313" key="3">
    <source>
        <dbReference type="EMBL" id="KAK7001062.1"/>
    </source>
</evidence>
<dbReference type="PANTHER" id="PTHR23175:SF23">
    <property type="entry name" value="PDZ DOMAIN-CONTAINING PROTEIN"/>
    <property type="match status" value="1"/>
</dbReference>
<gene>
    <name evidence="3" type="ORF">SK128_024728</name>
</gene>
<accession>A0AAN8WE10</accession>
<protein>
    <recommendedName>
        <fullName evidence="2">PDZ domain-containing protein</fullName>
    </recommendedName>
</protein>
<feature type="region of interest" description="Disordered" evidence="1">
    <location>
        <begin position="717"/>
        <end position="761"/>
    </location>
</feature>
<dbReference type="InterPro" id="IPR036034">
    <property type="entry name" value="PDZ_sf"/>
</dbReference>
<feature type="compositionally biased region" description="Polar residues" evidence="1">
    <location>
        <begin position="572"/>
        <end position="583"/>
    </location>
</feature>
<feature type="non-terminal residue" evidence="3">
    <location>
        <position position="800"/>
    </location>
</feature>
<feature type="compositionally biased region" description="Low complexity" evidence="1">
    <location>
        <begin position="133"/>
        <end position="155"/>
    </location>
</feature>